<evidence type="ECO:0000313" key="2">
    <source>
        <dbReference type="Proteomes" id="UP000323521"/>
    </source>
</evidence>
<dbReference type="AlphaFoldDB" id="A0A3G1KUN9"/>
<dbReference type="PROSITE" id="PS51257">
    <property type="entry name" value="PROKAR_LIPOPROTEIN"/>
    <property type="match status" value="1"/>
</dbReference>
<dbReference type="InterPro" id="IPR027020">
    <property type="entry name" value="YnjB"/>
</dbReference>
<protein>
    <submittedName>
        <fullName evidence="1">ABC transporter substrate-binding protein</fullName>
    </submittedName>
</protein>
<dbReference type="NCBIfam" id="NF008633">
    <property type="entry name" value="PRK11622.1"/>
    <property type="match status" value="1"/>
</dbReference>
<dbReference type="Gene3D" id="3.40.190.10">
    <property type="entry name" value="Periplasmic binding protein-like II"/>
    <property type="match status" value="2"/>
</dbReference>
<dbReference type="OrthoDB" id="3239593at2"/>
<keyword evidence="2" id="KW-1185">Reference proteome</keyword>
<evidence type="ECO:0000313" key="1">
    <source>
        <dbReference type="EMBL" id="ATW26140.1"/>
    </source>
</evidence>
<dbReference type="Pfam" id="PF13416">
    <property type="entry name" value="SBP_bac_8"/>
    <property type="match status" value="1"/>
</dbReference>
<reference evidence="1 2" key="1">
    <citation type="submission" date="2016-10" db="EMBL/GenBank/DDBJ databases">
        <title>Complete Genome Sequence of Peptococcaceae strain DCMF.</title>
        <authorList>
            <person name="Edwards R.J."/>
            <person name="Holland S.I."/>
            <person name="Deshpande N.P."/>
            <person name="Wong Y.K."/>
            <person name="Ertan H."/>
            <person name="Manefield M."/>
            <person name="Russell T.L."/>
            <person name="Lee M.J."/>
        </authorList>
    </citation>
    <scope>NUCLEOTIDE SEQUENCE [LARGE SCALE GENOMIC DNA]</scope>
    <source>
        <strain evidence="1 2">DCMF</strain>
    </source>
</reference>
<dbReference type="Proteomes" id="UP000323521">
    <property type="component" value="Chromosome"/>
</dbReference>
<dbReference type="EMBL" id="CP017634">
    <property type="protein sequence ID" value="ATW26140.1"/>
    <property type="molecule type" value="Genomic_DNA"/>
</dbReference>
<dbReference type="SUPFAM" id="SSF53850">
    <property type="entry name" value="Periplasmic binding protein-like II"/>
    <property type="match status" value="1"/>
</dbReference>
<dbReference type="KEGG" id="fwa:DCMF_16400"/>
<proteinExistence type="predicted"/>
<accession>A0A3G1KUN9</accession>
<name>A0A3G1KUN9_FORW1</name>
<organism evidence="1 2">
    <name type="scientific">Formimonas warabiya</name>
    <dbReference type="NCBI Taxonomy" id="1761012"/>
    <lineage>
        <taxon>Bacteria</taxon>
        <taxon>Bacillati</taxon>
        <taxon>Bacillota</taxon>
        <taxon>Clostridia</taxon>
        <taxon>Eubacteriales</taxon>
        <taxon>Peptococcaceae</taxon>
        <taxon>Candidatus Formimonas</taxon>
    </lineage>
</organism>
<dbReference type="PANTHER" id="PTHR42779">
    <property type="entry name" value="PROTEIN YNJB"/>
    <property type="match status" value="1"/>
</dbReference>
<dbReference type="InterPro" id="IPR006059">
    <property type="entry name" value="SBP"/>
</dbReference>
<dbReference type="PIRSF" id="PIRSF029172">
    <property type="entry name" value="UCP029172_ABC_sbc_YnjB"/>
    <property type="match status" value="1"/>
</dbReference>
<dbReference type="PANTHER" id="PTHR42779:SF1">
    <property type="entry name" value="PROTEIN YNJB"/>
    <property type="match status" value="1"/>
</dbReference>
<gene>
    <name evidence="1" type="ORF">DCMF_16400</name>
</gene>
<sequence length="412" mass="45430">MIKKVIYLLLVTVGALFILAGCSGGKEDGASKEFDVNTDFDTMIEQAKGTTVSFYGWGGDEQRNKWLDTTVASALKNKYDITLERVPMDIDQILAKLSGEKQAGQENGSIDMIWINGENFYSAKENGLLFGPFADKLPNFQKYIDADGAEIQKDFGYPIEGYEAPYGKAQLVLINNSAVTPETPKNTAELLEYVKKYPGKVTYPALPDFTGSAFVRNVIYDMVGYEQFMDMPADKETVKAAIEPALAYLRELNPYLWNQGKTFPATSTEVDNMFADGELVLNMSYSPYSVAVSIEKGIYPDTARSFLFDKGTIGNTNYIAIAANSPHKAAAMAAINEILSAELQATQFSELKALPVVEYSKLTADEKALFDQVDIGKGTIPQDELLSKRLPEMPAHLVPLIEEIWAEEVVGK</sequence>